<evidence type="ECO:0000313" key="2">
    <source>
        <dbReference type="Proteomes" id="UP001596422"/>
    </source>
</evidence>
<name>A0ABW1ZUQ7_9GAMM</name>
<comment type="caution">
    <text evidence="1">The sequence shown here is derived from an EMBL/GenBank/DDBJ whole genome shotgun (WGS) entry which is preliminary data.</text>
</comment>
<evidence type="ECO:0000313" key="1">
    <source>
        <dbReference type="EMBL" id="MFC6669140.1"/>
    </source>
</evidence>
<reference evidence="2" key="1">
    <citation type="journal article" date="2019" name="Int. J. Syst. Evol. Microbiol.">
        <title>The Global Catalogue of Microorganisms (GCM) 10K type strain sequencing project: providing services to taxonomists for standard genome sequencing and annotation.</title>
        <authorList>
            <consortium name="The Broad Institute Genomics Platform"/>
            <consortium name="The Broad Institute Genome Sequencing Center for Infectious Disease"/>
            <person name="Wu L."/>
            <person name="Ma J."/>
        </authorList>
    </citation>
    <scope>NUCLEOTIDE SEQUENCE [LARGE SCALE GENOMIC DNA]</scope>
    <source>
        <strain evidence="2">NBRC 111756</strain>
    </source>
</reference>
<gene>
    <name evidence="1" type="ORF">ACFQDL_02700</name>
</gene>
<dbReference type="EMBL" id="JBHSWE010000001">
    <property type="protein sequence ID" value="MFC6669140.1"/>
    <property type="molecule type" value="Genomic_DNA"/>
</dbReference>
<keyword evidence="2" id="KW-1185">Reference proteome</keyword>
<accession>A0ABW1ZUQ7</accession>
<evidence type="ECO:0008006" key="3">
    <source>
        <dbReference type="Google" id="ProtNLM"/>
    </source>
</evidence>
<dbReference type="Proteomes" id="UP001596422">
    <property type="component" value="Unassembled WGS sequence"/>
</dbReference>
<dbReference type="RefSeq" id="WP_379907719.1">
    <property type="nucleotide sequence ID" value="NZ_JBHSWE010000001.1"/>
</dbReference>
<proteinExistence type="predicted"/>
<protein>
    <recommendedName>
        <fullName evidence="3">SAF domain-containing protein</fullName>
    </recommendedName>
</protein>
<sequence>MQRLLLIVTVVLAVTAAWLFLDPGTGEAPQSPVVSDDVRREARSHIEQLTADQDLPIGIGSANHFVTASQLLSLPDGQVLSEDVGLEMAISPELIDAAAATAYAVDMAPLKSAPAAETGNRNKAIQRGTLPQLAGQITLQELLDNPERASGKIFYIHAVNEGDKEGLWGILNNGLINSFAEGLDLPRIGGRIQVEIPADADQRRQDRSSSYLGRILDDKVRETYIYNYRQGLLGQNPDLIQPGQQLVVVSFSEDELVQIYNHFVSRNPQR</sequence>
<organism evidence="1 2">
    <name type="scientific">Marinobacterium aestuariivivens</name>
    <dbReference type="NCBI Taxonomy" id="1698799"/>
    <lineage>
        <taxon>Bacteria</taxon>
        <taxon>Pseudomonadati</taxon>
        <taxon>Pseudomonadota</taxon>
        <taxon>Gammaproteobacteria</taxon>
        <taxon>Oceanospirillales</taxon>
        <taxon>Oceanospirillaceae</taxon>
        <taxon>Marinobacterium</taxon>
    </lineage>
</organism>